<proteinExistence type="predicted"/>
<dbReference type="InterPro" id="IPR029032">
    <property type="entry name" value="AhpD-like"/>
</dbReference>
<keyword evidence="3" id="KW-1185">Reference proteome</keyword>
<accession>A0ABP7W395</accession>
<protein>
    <submittedName>
        <fullName evidence="2">Carboxymuconolactone decarboxylase family protein</fullName>
    </submittedName>
</protein>
<sequence length="154" mass="17247">MKQRMNLPDVAPDAYRAFLAAEKVLRESGLDPLVRHLVKLRVSQINGCLYCVDMHAHEALDDGETPDRLYQLPAWRESDLYTEAERAALAYAESATRLGEDGVPDAIWDRMTAHFPVADQGTLVALVAMINLWNRVCVPTRVRPPARPVPEARA</sequence>
<gene>
    <name evidence="2" type="ORF">GCM10022214_42810</name>
</gene>
<evidence type="ECO:0000259" key="1">
    <source>
        <dbReference type="Pfam" id="PF02627"/>
    </source>
</evidence>
<dbReference type="NCBIfam" id="TIGR00778">
    <property type="entry name" value="ahpD_dom"/>
    <property type="match status" value="1"/>
</dbReference>
<name>A0ABP7W395_9ACTN</name>
<dbReference type="PANTHER" id="PTHR34846:SF10">
    <property type="entry name" value="CYTOPLASMIC PROTEIN"/>
    <property type="match status" value="1"/>
</dbReference>
<dbReference type="SUPFAM" id="SSF69118">
    <property type="entry name" value="AhpD-like"/>
    <property type="match status" value="1"/>
</dbReference>
<comment type="caution">
    <text evidence="2">The sequence shown here is derived from an EMBL/GenBank/DDBJ whole genome shotgun (WGS) entry which is preliminary data.</text>
</comment>
<dbReference type="Gene3D" id="1.20.1290.10">
    <property type="entry name" value="AhpD-like"/>
    <property type="match status" value="1"/>
</dbReference>
<evidence type="ECO:0000313" key="3">
    <source>
        <dbReference type="Proteomes" id="UP001500683"/>
    </source>
</evidence>
<dbReference type="RefSeq" id="WP_344950136.1">
    <property type="nucleotide sequence ID" value="NZ_BAAAZG010000026.1"/>
</dbReference>
<dbReference type="InterPro" id="IPR004675">
    <property type="entry name" value="AhpD_core"/>
</dbReference>
<dbReference type="Pfam" id="PF02627">
    <property type="entry name" value="CMD"/>
    <property type="match status" value="1"/>
</dbReference>
<evidence type="ECO:0000313" key="2">
    <source>
        <dbReference type="EMBL" id="GAA4079774.1"/>
    </source>
</evidence>
<dbReference type="PANTHER" id="PTHR34846">
    <property type="entry name" value="4-CARBOXYMUCONOLACTONE DECARBOXYLASE FAMILY PROTEIN (AFU_ORTHOLOGUE AFUA_6G11590)"/>
    <property type="match status" value="1"/>
</dbReference>
<dbReference type="Proteomes" id="UP001500683">
    <property type="component" value="Unassembled WGS sequence"/>
</dbReference>
<feature type="domain" description="Carboxymuconolactone decarboxylase-like" evidence="1">
    <location>
        <begin position="12"/>
        <end position="93"/>
    </location>
</feature>
<dbReference type="EMBL" id="BAAAZG010000026">
    <property type="protein sequence ID" value="GAA4079774.1"/>
    <property type="molecule type" value="Genomic_DNA"/>
</dbReference>
<dbReference type="InterPro" id="IPR003779">
    <property type="entry name" value="CMD-like"/>
</dbReference>
<reference evidence="3" key="1">
    <citation type="journal article" date="2019" name="Int. J. Syst. Evol. Microbiol.">
        <title>The Global Catalogue of Microorganisms (GCM) 10K type strain sequencing project: providing services to taxonomists for standard genome sequencing and annotation.</title>
        <authorList>
            <consortium name="The Broad Institute Genomics Platform"/>
            <consortium name="The Broad Institute Genome Sequencing Center for Infectious Disease"/>
            <person name="Wu L."/>
            <person name="Ma J."/>
        </authorList>
    </citation>
    <scope>NUCLEOTIDE SEQUENCE [LARGE SCALE GENOMIC DNA]</scope>
    <source>
        <strain evidence="3">JCM 16702</strain>
    </source>
</reference>
<organism evidence="2 3">
    <name type="scientific">Actinomadura miaoliensis</name>
    <dbReference type="NCBI Taxonomy" id="430685"/>
    <lineage>
        <taxon>Bacteria</taxon>
        <taxon>Bacillati</taxon>
        <taxon>Actinomycetota</taxon>
        <taxon>Actinomycetes</taxon>
        <taxon>Streptosporangiales</taxon>
        <taxon>Thermomonosporaceae</taxon>
        <taxon>Actinomadura</taxon>
    </lineage>
</organism>